<evidence type="ECO:0000313" key="2">
    <source>
        <dbReference type="Proteomes" id="UP000276133"/>
    </source>
</evidence>
<sequence length="162" mass="18785">MYSTKEELWKGRVEERKCTKRKGKVEEGRVEEELKKNPRTKYVPSFNLYCTFLFLDSSLTFPSPTGIVEEELRNKIRQFRAAIALFWSPYSRMGYQFRLGNNSGVDDQLDAVTSVSGRSRCSKKPSFQPPLNFTSYFEVVQNKEFELWRGSVSLGLQLVDCV</sequence>
<dbReference type="AlphaFoldDB" id="A0A3M7PZE5"/>
<keyword evidence="2" id="KW-1185">Reference proteome</keyword>
<protein>
    <submittedName>
        <fullName evidence="1">Uncharacterized protein</fullName>
    </submittedName>
</protein>
<gene>
    <name evidence="1" type="ORF">BpHYR1_004184</name>
</gene>
<evidence type="ECO:0000313" key="1">
    <source>
        <dbReference type="EMBL" id="RNA04576.1"/>
    </source>
</evidence>
<organism evidence="1 2">
    <name type="scientific">Brachionus plicatilis</name>
    <name type="common">Marine rotifer</name>
    <name type="synonym">Brachionus muelleri</name>
    <dbReference type="NCBI Taxonomy" id="10195"/>
    <lineage>
        <taxon>Eukaryota</taxon>
        <taxon>Metazoa</taxon>
        <taxon>Spiralia</taxon>
        <taxon>Gnathifera</taxon>
        <taxon>Rotifera</taxon>
        <taxon>Eurotatoria</taxon>
        <taxon>Monogononta</taxon>
        <taxon>Pseudotrocha</taxon>
        <taxon>Ploima</taxon>
        <taxon>Brachionidae</taxon>
        <taxon>Brachionus</taxon>
    </lineage>
</organism>
<name>A0A3M7PZE5_BRAPC</name>
<reference evidence="1 2" key="1">
    <citation type="journal article" date="2018" name="Sci. Rep.">
        <title>Genomic signatures of local adaptation to the degree of environmental predictability in rotifers.</title>
        <authorList>
            <person name="Franch-Gras L."/>
            <person name="Hahn C."/>
            <person name="Garcia-Roger E.M."/>
            <person name="Carmona M.J."/>
            <person name="Serra M."/>
            <person name="Gomez A."/>
        </authorList>
    </citation>
    <scope>NUCLEOTIDE SEQUENCE [LARGE SCALE GENOMIC DNA]</scope>
    <source>
        <strain evidence="1">HYR1</strain>
    </source>
</reference>
<comment type="caution">
    <text evidence="1">The sequence shown here is derived from an EMBL/GenBank/DDBJ whole genome shotgun (WGS) entry which is preliminary data.</text>
</comment>
<proteinExistence type="predicted"/>
<dbReference type="Proteomes" id="UP000276133">
    <property type="component" value="Unassembled WGS sequence"/>
</dbReference>
<dbReference type="EMBL" id="REGN01008037">
    <property type="protein sequence ID" value="RNA04576.1"/>
    <property type="molecule type" value="Genomic_DNA"/>
</dbReference>
<accession>A0A3M7PZE5</accession>